<dbReference type="EMBL" id="JASNVU010000001">
    <property type="protein sequence ID" value="MDK4334070.1"/>
    <property type="molecule type" value="Genomic_DNA"/>
</dbReference>
<dbReference type="AlphaFoldDB" id="A0AAP4F975"/>
<dbReference type="InterPro" id="IPR011009">
    <property type="entry name" value="Kinase-like_dom_sf"/>
</dbReference>
<sequence>MLAVMQTFSKRVRDEDQAGAEAAGLRWLAEATDAVVTVVRADGKEIVTKRIDEVAPTPEAARKFGAELARMHRAGAAAFGSAPEGWEGKNFIGTIEQECTPTDNWGEFYTQQRVLPFAEPAGISTAQRDLVKRACDAIAARSWDVAPARIHGDLWAGNLLFDAQGGIMIDPAAHGGHPYTDLGMLALFGAPYIEEIFRGYGAPQDIETWIPMHQLHPLAVHALTHGSAYNRPLERAALATLEALA</sequence>
<proteinExistence type="inferred from homology"/>
<dbReference type="InterPro" id="IPR016477">
    <property type="entry name" value="Fructo-/Ketosamine-3-kinase"/>
</dbReference>
<dbReference type="PANTHER" id="PTHR12149">
    <property type="entry name" value="FRUCTOSAMINE 3 KINASE-RELATED PROTEIN"/>
    <property type="match status" value="1"/>
</dbReference>
<keyword evidence="1" id="KW-0808">Transferase</keyword>
<evidence type="ECO:0000256" key="1">
    <source>
        <dbReference type="PIRNR" id="PIRNR006221"/>
    </source>
</evidence>
<dbReference type="PANTHER" id="PTHR12149:SF8">
    <property type="entry name" value="PROTEIN-RIBULOSAMINE 3-KINASE"/>
    <property type="match status" value="1"/>
</dbReference>
<reference evidence="2" key="1">
    <citation type="submission" date="2023-05" db="EMBL/GenBank/DDBJ databases">
        <title>Metabolic capabilities are highly conserved among human nasal-associated Corynebacterium species in pangenomic analyses.</title>
        <authorList>
            <person name="Tran T.H."/>
            <person name="Roberts A.Q."/>
            <person name="Escapa I.F."/>
            <person name="Gao W."/>
            <person name="Conlan S."/>
            <person name="Kong H."/>
            <person name="Segre J.A."/>
            <person name="Kelly M.S."/>
            <person name="Lemon K.P."/>
        </authorList>
    </citation>
    <scope>NUCLEOTIDE SEQUENCE</scope>
    <source>
        <strain evidence="2">KPL2618</strain>
    </source>
</reference>
<dbReference type="Pfam" id="PF03881">
    <property type="entry name" value="Fructosamin_kin"/>
    <property type="match status" value="1"/>
</dbReference>
<dbReference type="PIRSF" id="PIRSF006221">
    <property type="entry name" value="Ketosamine-3-kinase"/>
    <property type="match status" value="1"/>
</dbReference>
<dbReference type="Gene3D" id="1.20.1270.240">
    <property type="match status" value="1"/>
</dbReference>
<dbReference type="GO" id="GO:0016301">
    <property type="term" value="F:kinase activity"/>
    <property type="evidence" value="ECO:0007669"/>
    <property type="project" value="UniProtKB-UniRule"/>
</dbReference>
<protein>
    <submittedName>
        <fullName evidence="2">Fructosamine kinase family protein</fullName>
    </submittedName>
</protein>
<dbReference type="Gene3D" id="1.10.510.10">
    <property type="entry name" value="Transferase(Phosphotransferase) domain 1"/>
    <property type="match status" value="1"/>
</dbReference>
<comment type="caution">
    <text evidence="2">The sequence shown here is derived from an EMBL/GenBank/DDBJ whole genome shotgun (WGS) entry which is preliminary data.</text>
</comment>
<dbReference type="SUPFAM" id="SSF56112">
    <property type="entry name" value="Protein kinase-like (PK-like)"/>
    <property type="match status" value="1"/>
</dbReference>
<evidence type="ECO:0000313" key="2">
    <source>
        <dbReference type="EMBL" id="MDK4334070.1"/>
    </source>
</evidence>
<evidence type="ECO:0000313" key="3">
    <source>
        <dbReference type="Proteomes" id="UP001230317"/>
    </source>
</evidence>
<comment type="similarity">
    <text evidence="1">Belongs to the fructosamine kinase family.</text>
</comment>
<accession>A0AAP4F975</accession>
<name>A0AAP4F975_9CORY</name>
<keyword evidence="1 2" id="KW-0418">Kinase</keyword>
<dbReference type="Proteomes" id="UP001230317">
    <property type="component" value="Unassembled WGS sequence"/>
</dbReference>
<dbReference type="RefSeq" id="WP_284641547.1">
    <property type="nucleotide sequence ID" value="NZ_JASNVU010000001.1"/>
</dbReference>
<gene>
    <name evidence="2" type="ORF">QPX58_01365</name>
</gene>
<organism evidence="2 3">
    <name type="scientific">Corynebacterium accolens</name>
    <dbReference type="NCBI Taxonomy" id="38284"/>
    <lineage>
        <taxon>Bacteria</taxon>
        <taxon>Bacillati</taxon>
        <taxon>Actinomycetota</taxon>
        <taxon>Actinomycetes</taxon>
        <taxon>Mycobacteriales</taxon>
        <taxon>Corynebacteriaceae</taxon>
        <taxon>Corynebacterium</taxon>
    </lineage>
</organism>